<evidence type="ECO:0000256" key="5">
    <source>
        <dbReference type="ARBA" id="ARBA00022989"/>
    </source>
</evidence>
<evidence type="ECO:0000256" key="4">
    <source>
        <dbReference type="ARBA" id="ARBA00022692"/>
    </source>
</evidence>
<dbReference type="AlphaFoldDB" id="A0A449ACJ4"/>
<proteinExistence type="inferred from homology"/>
<evidence type="ECO:0000313" key="9">
    <source>
        <dbReference type="EMBL" id="VEU62716.1"/>
    </source>
</evidence>
<keyword evidence="4 7" id="KW-0812">Transmembrane</keyword>
<dbReference type="PANTHER" id="PTHR30193">
    <property type="entry name" value="ABC TRANSPORTER PERMEASE PROTEIN"/>
    <property type="match status" value="1"/>
</dbReference>
<feature type="transmembrane region" description="Helical" evidence="7">
    <location>
        <begin position="300"/>
        <end position="321"/>
    </location>
</feature>
<dbReference type="GO" id="GO:0005886">
    <property type="term" value="C:plasma membrane"/>
    <property type="evidence" value="ECO:0007669"/>
    <property type="project" value="UniProtKB-SubCell"/>
</dbReference>
<dbReference type="CDD" id="cd06261">
    <property type="entry name" value="TM_PBP2"/>
    <property type="match status" value="1"/>
</dbReference>
<keyword evidence="5 7" id="KW-1133">Transmembrane helix</keyword>
<dbReference type="Pfam" id="PF00528">
    <property type="entry name" value="BPD_transp_1"/>
    <property type="match status" value="1"/>
</dbReference>
<accession>A0A449ACJ4</accession>
<evidence type="ECO:0000256" key="7">
    <source>
        <dbReference type="RuleBase" id="RU363032"/>
    </source>
</evidence>
<feature type="domain" description="ABC transmembrane type-1" evidence="8">
    <location>
        <begin position="100"/>
        <end position="314"/>
    </location>
</feature>
<feature type="transmembrane region" description="Helical" evidence="7">
    <location>
        <begin position="183"/>
        <end position="207"/>
    </location>
</feature>
<dbReference type="InterPro" id="IPR000515">
    <property type="entry name" value="MetI-like"/>
</dbReference>
<organism evidence="9 10">
    <name type="scientific">Mycoplasmopsis bovirhinis</name>
    <dbReference type="NCBI Taxonomy" id="29553"/>
    <lineage>
        <taxon>Bacteria</taxon>
        <taxon>Bacillati</taxon>
        <taxon>Mycoplasmatota</taxon>
        <taxon>Mycoplasmoidales</taxon>
        <taxon>Metamycoplasmataceae</taxon>
        <taxon>Mycoplasmopsis</taxon>
    </lineage>
</organism>
<dbReference type="OrthoDB" id="42615at2"/>
<reference evidence="9 10" key="1">
    <citation type="submission" date="2019-01" db="EMBL/GenBank/DDBJ databases">
        <authorList>
            <consortium name="Pathogen Informatics"/>
        </authorList>
    </citation>
    <scope>NUCLEOTIDE SEQUENCE [LARGE SCALE GENOMIC DNA]</scope>
    <source>
        <strain evidence="9 10">NCTC10118</strain>
    </source>
</reference>
<dbReference type="InterPro" id="IPR051393">
    <property type="entry name" value="ABC_transporter_permease"/>
</dbReference>
<feature type="transmembrane region" description="Helical" evidence="7">
    <location>
        <begin position="104"/>
        <end position="128"/>
    </location>
</feature>
<evidence type="ECO:0000256" key="1">
    <source>
        <dbReference type="ARBA" id="ARBA00004651"/>
    </source>
</evidence>
<dbReference type="Gene3D" id="1.10.3720.10">
    <property type="entry name" value="MetI-like"/>
    <property type="match status" value="1"/>
</dbReference>
<dbReference type="GO" id="GO:0055085">
    <property type="term" value="P:transmembrane transport"/>
    <property type="evidence" value="ECO:0007669"/>
    <property type="project" value="InterPro"/>
</dbReference>
<dbReference type="InterPro" id="IPR035906">
    <property type="entry name" value="MetI-like_sf"/>
</dbReference>
<name>A0A449ACJ4_9BACT</name>
<feature type="transmembrane region" description="Helical" evidence="7">
    <location>
        <begin position="45"/>
        <end position="69"/>
    </location>
</feature>
<feature type="transmembrane region" description="Helical" evidence="7">
    <location>
        <begin position="245"/>
        <end position="266"/>
    </location>
</feature>
<dbReference type="PANTHER" id="PTHR30193:SF37">
    <property type="entry name" value="INNER MEMBRANE ABC TRANSPORTER PERMEASE PROTEIN YCJO"/>
    <property type="match status" value="1"/>
</dbReference>
<dbReference type="RefSeq" id="WP_129620970.1">
    <property type="nucleotide sequence ID" value="NZ_LR214972.1"/>
</dbReference>
<keyword evidence="6 7" id="KW-0472">Membrane</keyword>
<evidence type="ECO:0000256" key="2">
    <source>
        <dbReference type="ARBA" id="ARBA00022448"/>
    </source>
</evidence>
<evidence type="ECO:0000259" key="8">
    <source>
        <dbReference type="PROSITE" id="PS50928"/>
    </source>
</evidence>
<keyword evidence="3" id="KW-1003">Cell membrane</keyword>
<keyword evidence="2 7" id="KW-0813">Transport</keyword>
<comment type="similarity">
    <text evidence="7">Belongs to the binding-protein-dependent transport system permease family.</text>
</comment>
<dbReference type="SUPFAM" id="SSF161098">
    <property type="entry name" value="MetI-like"/>
    <property type="match status" value="1"/>
</dbReference>
<dbReference type="PROSITE" id="PS50928">
    <property type="entry name" value="ABC_TM1"/>
    <property type="match status" value="1"/>
</dbReference>
<keyword evidence="10" id="KW-1185">Reference proteome</keyword>
<evidence type="ECO:0000313" key="10">
    <source>
        <dbReference type="Proteomes" id="UP000289952"/>
    </source>
</evidence>
<comment type="subcellular location">
    <subcellularLocation>
        <location evidence="1 7">Cell membrane</location>
        <topology evidence="1 7">Multi-pass membrane protein</topology>
    </subcellularLocation>
</comment>
<evidence type="ECO:0000256" key="6">
    <source>
        <dbReference type="ARBA" id="ARBA00023136"/>
    </source>
</evidence>
<gene>
    <name evidence="9" type="primary">ugpA</name>
    <name evidence="9" type="ORF">NCTC10118_00112</name>
</gene>
<dbReference type="Proteomes" id="UP000289952">
    <property type="component" value="Chromosome"/>
</dbReference>
<dbReference type="EMBL" id="LR214972">
    <property type="protein sequence ID" value="VEU62716.1"/>
    <property type="molecule type" value="Genomic_DNA"/>
</dbReference>
<sequence length="348" mass="38578">MNALNNKLYLFISKNLPFLLNWSLKSQSRKKAALSHSILDRRTPLWLPLLFLLPGFVLIMMFTVVPLILNLRASLFNAQGELTLQNYVNTFTDPRFAVGVRNSFIYGLAVLPFVMAISLTISSVIAKLHRKWAKGFWQTVFFLPYITNAVAVSTAFIQLFSSNGLLNLFLGSKTPWLETADQFTFNALLAMFINGIWSGLAFNILIFTTTMLGVDKNLYKSASIDGCGEIKQFFKITLPSIKGTINFLITLGIIGGLKVFPLALFSNKPENAFAYGGGTLMLYVYLVTKNGNFALAGASAISLFIIGVSYSSVIRGGFFMVQLTLNNLGERNVWVKVKATKTINIQKA</sequence>
<evidence type="ECO:0000256" key="3">
    <source>
        <dbReference type="ARBA" id="ARBA00022475"/>
    </source>
</evidence>
<feature type="transmembrane region" description="Helical" evidence="7">
    <location>
        <begin position="140"/>
        <end position="160"/>
    </location>
</feature>
<protein>
    <submittedName>
        <fullName evidence="9">sn-glycerol-3-phosphate transport system permease protein ugpA</fullName>
    </submittedName>
</protein>